<protein>
    <recommendedName>
        <fullName evidence="3">NUDIX hydrolase</fullName>
    </recommendedName>
</protein>
<evidence type="ECO:0008006" key="3">
    <source>
        <dbReference type="Google" id="ProtNLM"/>
    </source>
</evidence>
<accession>A0A511TJ35</accession>
<gene>
    <name evidence="1" type="ORF">MFU01_83890</name>
</gene>
<comment type="caution">
    <text evidence="1">The sequence shown here is derived from an EMBL/GenBank/DDBJ whole genome shotgun (WGS) entry which is preliminary data.</text>
</comment>
<proteinExistence type="predicted"/>
<organism evidence="1 2">
    <name type="scientific">Myxococcus fulvus</name>
    <dbReference type="NCBI Taxonomy" id="33"/>
    <lineage>
        <taxon>Bacteria</taxon>
        <taxon>Pseudomonadati</taxon>
        <taxon>Myxococcota</taxon>
        <taxon>Myxococcia</taxon>
        <taxon>Myxococcales</taxon>
        <taxon>Cystobacterineae</taxon>
        <taxon>Myxococcaceae</taxon>
        <taxon>Myxococcus</taxon>
    </lineage>
</organism>
<dbReference type="Proteomes" id="UP000321514">
    <property type="component" value="Unassembled WGS sequence"/>
</dbReference>
<evidence type="ECO:0000313" key="2">
    <source>
        <dbReference type="Proteomes" id="UP000321514"/>
    </source>
</evidence>
<name>A0A511TJ35_MYXFU</name>
<reference evidence="1 2" key="1">
    <citation type="submission" date="2019-07" db="EMBL/GenBank/DDBJ databases">
        <title>Whole genome shotgun sequence of Myxococcus fulvus NBRC 100333.</title>
        <authorList>
            <person name="Hosoyama A."/>
            <person name="Uohara A."/>
            <person name="Ohji S."/>
            <person name="Ichikawa N."/>
        </authorList>
    </citation>
    <scope>NUCLEOTIDE SEQUENCE [LARGE SCALE GENOMIC DNA]</scope>
    <source>
        <strain evidence="1 2">NBRC 100333</strain>
    </source>
</reference>
<sequence length="164" mass="18721">MIRHGKIPMTDGRSWHGNWKVRLYERVRERGYESLTAFAEARPTASLVALAEELGPDDIAGVQVFSWLVEEAERSHQVTRLVRGQFVRELHTHLPSGWPFPLENENRFKAARVLASWYSFTPETHKVRVDRAGDALFANPPPAGWRPLGPDDELLRTLLPDEEA</sequence>
<dbReference type="EMBL" id="BJXR01000078">
    <property type="protein sequence ID" value="GEN13352.1"/>
    <property type="molecule type" value="Genomic_DNA"/>
</dbReference>
<evidence type="ECO:0000313" key="1">
    <source>
        <dbReference type="EMBL" id="GEN13352.1"/>
    </source>
</evidence>
<dbReference type="AlphaFoldDB" id="A0A511TJ35"/>